<gene>
    <name evidence="1" type="ORF">PDJAM_G00102270</name>
</gene>
<reference evidence="1" key="1">
    <citation type="submission" date="2020-02" db="EMBL/GenBank/DDBJ databases">
        <title>Genome sequencing of the panga catfish, Pangasius djambal.</title>
        <authorList>
            <person name="Wen M."/>
            <person name="Zahm M."/>
            <person name="Roques C."/>
            <person name="Cabau C."/>
            <person name="Klopp C."/>
            <person name="Donnadieu C."/>
            <person name="Jouanno E."/>
            <person name="Avarre J.-C."/>
            <person name="Campet M."/>
            <person name="Ha T."/>
            <person name="Dugue R."/>
            <person name="Lampietro C."/>
            <person name="Louis A."/>
            <person name="Herpin A."/>
            <person name="Echchiki A."/>
            <person name="Berthelot C."/>
            <person name="Parey E."/>
            <person name="Roest-Crollius H."/>
            <person name="Braasch I."/>
            <person name="Postlethwait J.H."/>
            <person name="Bobe J."/>
            <person name="Montfort J."/>
            <person name="Bouchez O."/>
            <person name="Begum T."/>
            <person name="Schartl M."/>
            <person name="Gustiano R."/>
            <person name="Guiguen Y."/>
        </authorList>
    </citation>
    <scope>NUCLEOTIDE SEQUENCE</scope>
    <source>
        <strain evidence="1">Pdj_M5554</strain>
    </source>
</reference>
<name>A0ACC5Z8B2_9TELE</name>
<comment type="caution">
    <text evidence="1">The sequence shown here is derived from an EMBL/GenBank/DDBJ whole genome shotgun (WGS) entry which is preliminary data.</text>
</comment>
<evidence type="ECO:0000313" key="2">
    <source>
        <dbReference type="Proteomes" id="UP000830395"/>
    </source>
</evidence>
<dbReference type="EMBL" id="CM040993">
    <property type="protein sequence ID" value="MCJ8744090.1"/>
    <property type="molecule type" value="Genomic_DNA"/>
</dbReference>
<keyword evidence="2" id="KW-1185">Reference proteome</keyword>
<accession>A0ACC5Z8B2</accession>
<evidence type="ECO:0000313" key="1">
    <source>
        <dbReference type="EMBL" id="MCJ8744090.1"/>
    </source>
</evidence>
<organism evidence="1 2">
    <name type="scientific">Pangasius djambal</name>
    <dbReference type="NCBI Taxonomy" id="1691987"/>
    <lineage>
        <taxon>Eukaryota</taxon>
        <taxon>Metazoa</taxon>
        <taxon>Chordata</taxon>
        <taxon>Craniata</taxon>
        <taxon>Vertebrata</taxon>
        <taxon>Euteleostomi</taxon>
        <taxon>Actinopterygii</taxon>
        <taxon>Neopterygii</taxon>
        <taxon>Teleostei</taxon>
        <taxon>Ostariophysi</taxon>
        <taxon>Siluriformes</taxon>
        <taxon>Pangasiidae</taxon>
        <taxon>Pangasius</taxon>
    </lineage>
</organism>
<sequence>MKAAGRAIERRYNASGLTINGRKLENLCHSAAVELFRSAGEEVTLHIQRRPLHCANGPLGSRPDGDSSSSMSPLALLGVFLAAATITAFVLYKRPGGFRRHSPF</sequence>
<protein>
    <submittedName>
        <fullName evidence="1">Uncharacterized protein</fullName>
    </submittedName>
</protein>
<proteinExistence type="predicted"/>
<dbReference type="Proteomes" id="UP000830395">
    <property type="component" value="Chromosome 19"/>
</dbReference>